<gene>
    <name evidence="10" type="ORF">HCN08_11115</name>
</gene>
<dbReference type="PANTHER" id="PTHR33406">
    <property type="entry name" value="MEMBRANE PROTEIN MJ1562-RELATED"/>
    <property type="match status" value="1"/>
</dbReference>
<dbReference type="PROSITE" id="PS50156">
    <property type="entry name" value="SSD"/>
    <property type="match status" value="1"/>
</dbReference>
<evidence type="ECO:0000259" key="9">
    <source>
        <dbReference type="PROSITE" id="PS50156"/>
    </source>
</evidence>
<dbReference type="Pfam" id="PF03176">
    <property type="entry name" value="MMPL"/>
    <property type="match status" value="2"/>
</dbReference>
<feature type="transmembrane region" description="Helical" evidence="8">
    <location>
        <begin position="278"/>
        <end position="299"/>
    </location>
</feature>
<evidence type="ECO:0000313" key="10">
    <source>
        <dbReference type="EMBL" id="NJP43951.1"/>
    </source>
</evidence>
<feature type="transmembrane region" description="Helical" evidence="8">
    <location>
        <begin position="227"/>
        <end position="251"/>
    </location>
</feature>
<keyword evidence="4 8" id="KW-0812">Transmembrane</keyword>
<dbReference type="Gene3D" id="1.20.1640.10">
    <property type="entry name" value="Multidrug efflux transporter AcrB transmembrane domain"/>
    <property type="match status" value="2"/>
</dbReference>
<feature type="transmembrane region" description="Helical" evidence="8">
    <location>
        <begin position="305"/>
        <end position="329"/>
    </location>
</feature>
<comment type="caution">
    <text evidence="10">The sequence shown here is derived from an EMBL/GenBank/DDBJ whole genome shotgun (WGS) entry which is preliminary data.</text>
</comment>
<evidence type="ECO:0000256" key="1">
    <source>
        <dbReference type="ARBA" id="ARBA00004651"/>
    </source>
</evidence>
<comment type="similarity">
    <text evidence="2">Belongs to the resistance-nodulation-cell division (RND) (TC 2.A.6) family. MmpL subfamily.</text>
</comment>
<feature type="transmembrane region" description="Helical" evidence="8">
    <location>
        <begin position="12"/>
        <end position="35"/>
    </location>
</feature>
<accession>A0ABX0ZQQ6</accession>
<organism evidence="10 11">
    <name type="scientific">Actinacidiphila epipremni</name>
    <dbReference type="NCBI Taxonomy" id="2053013"/>
    <lineage>
        <taxon>Bacteria</taxon>
        <taxon>Bacillati</taxon>
        <taxon>Actinomycetota</taxon>
        <taxon>Actinomycetes</taxon>
        <taxon>Kitasatosporales</taxon>
        <taxon>Streptomycetaceae</taxon>
        <taxon>Actinacidiphila</taxon>
    </lineage>
</organism>
<proteinExistence type="inferred from homology"/>
<dbReference type="InterPro" id="IPR004869">
    <property type="entry name" value="MMPL_dom"/>
</dbReference>
<feature type="transmembrane region" description="Helical" evidence="8">
    <location>
        <begin position="542"/>
        <end position="563"/>
    </location>
</feature>
<feature type="compositionally biased region" description="Basic and acidic residues" evidence="7">
    <location>
        <begin position="723"/>
        <end position="733"/>
    </location>
</feature>
<sequence>MLSTWGRLLVRFRWAVIAASVVVVLIGGAWGGGVFDTLKSGGFDDPHSESGRASARIAADLGARDVDVVVLYTARTGTVDDPAATGALRTAAATLRHRPEVANVTTYTETGLPSLRSRDGHSTGVLITLRSLDDDVKNKQYKAIEADLDVPGMTKQVGGVVPLAVVTDDMAKKDISKGEMIAFPLLLVLLVIVFSGVVAAGMPLLVGVLAILGALTATRVIAEFTDVSTFAANTITLLGLGLAVDYSLLIVSRYRKELQTHEPAEAVVRTLATAGRTVLVSGLTVVLALSSLLIFPLVFLRSIGFGGMSAVFVAMISSLTVLPALLAVLGRRINSWRVPLPGRRRREAAAAAGGGGSWERIAHTVMRRPVAYAVGVLVILALFATPFMKVHFAGSDERVLPKNTEARIVSQRLAAEFPGGSEAPIEIYVGHADAAQLQQLVRDIGTVTGVTDVKVAAQRGTSAMLDVGYRGERTGDIAYDAVRGIRALHEPPGVQVLVGGRPAMDVDRLATLGDGLPWMLGIMAAATFVLLFLAFGSVVLPLVAVVMNLVSIAASFGVIIWIFQMGHLSGAFDFTATGFLEPTVPVLILATLYGLATDYELFLVSAVREAWPTGAAARTRDAAGHAIAGGLQKTGRIITAAALLLGVVDAGFSTSGIVFTKMIGIGMVIALIVDATLVRVVLMPAVLRLLGPAAWWAPGPLARLRGRADPGARDPGPAGPGEPEERVKEPDLV</sequence>
<feature type="region of interest" description="Disordered" evidence="7">
    <location>
        <begin position="706"/>
        <end position="733"/>
    </location>
</feature>
<protein>
    <submittedName>
        <fullName evidence="10">MMPL family transporter</fullName>
    </submittedName>
</protein>
<keyword evidence="5 8" id="KW-1133">Transmembrane helix</keyword>
<evidence type="ECO:0000256" key="8">
    <source>
        <dbReference type="SAM" id="Phobius"/>
    </source>
</evidence>
<feature type="transmembrane region" description="Helical" evidence="8">
    <location>
        <begin position="637"/>
        <end position="657"/>
    </location>
</feature>
<feature type="transmembrane region" description="Helical" evidence="8">
    <location>
        <begin position="516"/>
        <end position="535"/>
    </location>
</feature>
<keyword evidence="11" id="KW-1185">Reference proteome</keyword>
<evidence type="ECO:0000256" key="2">
    <source>
        <dbReference type="ARBA" id="ARBA00010157"/>
    </source>
</evidence>
<name>A0ABX0ZQQ6_9ACTN</name>
<feature type="transmembrane region" description="Helical" evidence="8">
    <location>
        <begin position="370"/>
        <end position="388"/>
    </location>
</feature>
<dbReference type="RefSeq" id="WP_167982809.1">
    <property type="nucleotide sequence ID" value="NZ_JAATEJ010000006.1"/>
</dbReference>
<dbReference type="EMBL" id="JAATEJ010000006">
    <property type="protein sequence ID" value="NJP43951.1"/>
    <property type="molecule type" value="Genomic_DNA"/>
</dbReference>
<evidence type="ECO:0000256" key="4">
    <source>
        <dbReference type="ARBA" id="ARBA00022692"/>
    </source>
</evidence>
<keyword evidence="3" id="KW-1003">Cell membrane</keyword>
<dbReference type="Proteomes" id="UP000734511">
    <property type="component" value="Unassembled WGS sequence"/>
</dbReference>
<evidence type="ECO:0000256" key="5">
    <source>
        <dbReference type="ARBA" id="ARBA00022989"/>
    </source>
</evidence>
<feature type="transmembrane region" description="Helical" evidence="8">
    <location>
        <begin position="182"/>
        <end position="215"/>
    </location>
</feature>
<evidence type="ECO:0000256" key="7">
    <source>
        <dbReference type="SAM" id="MobiDB-lite"/>
    </source>
</evidence>
<dbReference type="InterPro" id="IPR000731">
    <property type="entry name" value="SSD"/>
</dbReference>
<dbReference type="SUPFAM" id="SSF82866">
    <property type="entry name" value="Multidrug efflux transporter AcrB transmembrane domain"/>
    <property type="match status" value="2"/>
</dbReference>
<keyword evidence="6 8" id="KW-0472">Membrane</keyword>
<evidence type="ECO:0000256" key="3">
    <source>
        <dbReference type="ARBA" id="ARBA00022475"/>
    </source>
</evidence>
<feature type="transmembrane region" description="Helical" evidence="8">
    <location>
        <begin position="663"/>
        <end position="682"/>
    </location>
</feature>
<feature type="transmembrane region" description="Helical" evidence="8">
    <location>
        <begin position="583"/>
        <end position="602"/>
    </location>
</feature>
<evidence type="ECO:0000313" key="11">
    <source>
        <dbReference type="Proteomes" id="UP000734511"/>
    </source>
</evidence>
<reference evidence="10 11" key="1">
    <citation type="submission" date="2020-03" db="EMBL/GenBank/DDBJ databases">
        <title>WGS of actinomycetes isolated from Thailand.</title>
        <authorList>
            <person name="Thawai C."/>
        </authorList>
    </citation>
    <scope>NUCLEOTIDE SEQUENCE [LARGE SCALE GENOMIC DNA]</scope>
    <source>
        <strain evidence="10 11">PRB2-1</strain>
    </source>
</reference>
<feature type="domain" description="SSD" evidence="9">
    <location>
        <begin position="206"/>
        <end position="328"/>
    </location>
</feature>
<dbReference type="PANTHER" id="PTHR33406:SF11">
    <property type="entry name" value="MEMBRANE PROTEIN SCO6666-RELATED"/>
    <property type="match status" value="1"/>
</dbReference>
<evidence type="ECO:0000256" key="6">
    <source>
        <dbReference type="ARBA" id="ARBA00023136"/>
    </source>
</evidence>
<dbReference type="InterPro" id="IPR050545">
    <property type="entry name" value="Mycobact_MmpL"/>
</dbReference>
<comment type="subcellular location">
    <subcellularLocation>
        <location evidence="1">Cell membrane</location>
        <topology evidence="1">Multi-pass membrane protein</topology>
    </subcellularLocation>
</comment>